<proteinExistence type="predicted"/>
<dbReference type="PANTHER" id="PTHR43252">
    <property type="entry name" value="TRANSCRIPTIONAL REGULATOR YQJI"/>
    <property type="match status" value="1"/>
</dbReference>
<accession>A0A0K1JIZ6</accession>
<dbReference type="STRING" id="571913.VV02_13835"/>
<dbReference type="Pfam" id="PF03551">
    <property type="entry name" value="PadR"/>
    <property type="match status" value="1"/>
</dbReference>
<dbReference type="RefSeq" id="WP_218917413.1">
    <property type="nucleotide sequence ID" value="NZ_CP011112.1"/>
</dbReference>
<reference evidence="2 3" key="1">
    <citation type="submission" date="2015-03" db="EMBL/GenBank/DDBJ databases">
        <title>Luteipulveratus halotolerans sp. nov., a novel actinobacterium (Dermacoccaceae) from Sarawak, Malaysia.</title>
        <authorList>
            <person name="Juboi H."/>
            <person name="Basik A."/>
            <person name="Shamsul S.S."/>
            <person name="Arnold P."/>
            <person name="Schmitt E.K."/>
            <person name="Sanglier J.-J."/>
            <person name="Yeo T."/>
        </authorList>
    </citation>
    <scope>NUCLEOTIDE SEQUENCE [LARGE SCALE GENOMIC DNA]</scope>
    <source>
        <strain evidence="2 3">MN07-A0370</strain>
    </source>
</reference>
<evidence type="ECO:0000313" key="3">
    <source>
        <dbReference type="Proteomes" id="UP000066480"/>
    </source>
</evidence>
<protein>
    <recommendedName>
        <fullName evidence="1">Transcription regulator PadR N-terminal domain-containing protein</fullName>
    </recommendedName>
</protein>
<dbReference type="Gene3D" id="1.10.10.10">
    <property type="entry name" value="Winged helix-like DNA-binding domain superfamily/Winged helix DNA-binding domain"/>
    <property type="match status" value="1"/>
</dbReference>
<keyword evidence="3" id="KW-1185">Reference proteome</keyword>
<dbReference type="Proteomes" id="UP000066480">
    <property type="component" value="Chromosome"/>
</dbReference>
<dbReference type="KEGG" id="lmoi:VV02_13835"/>
<sequence length="177" mass="19660">MPVRLTTASYLVLGLVDMLGEASPYALKQAAADYVAPFWSLPHTQIYVQADKLVESGLLRQDQETDGRRRRILTITEEGREALNSWRADPTAVPVEARDLGLLKLFFGADSKVIGPAQVEHHSQRLAGYEEMKAGGSRMPDGAAATLEFGIRYERALVAFWSTLLEVRKPRSPHKPD</sequence>
<evidence type="ECO:0000259" key="1">
    <source>
        <dbReference type="Pfam" id="PF03551"/>
    </source>
</evidence>
<dbReference type="PANTHER" id="PTHR43252:SF2">
    <property type="entry name" value="TRANSCRIPTION REGULATOR, PADR-LIKE FAMILY"/>
    <property type="match status" value="1"/>
</dbReference>
<gene>
    <name evidence="2" type="ORF">VV02_13835</name>
</gene>
<feature type="domain" description="Transcription regulator PadR N-terminal" evidence="1">
    <location>
        <begin position="15"/>
        <end position="84"/>
    </location>
</feature>
<dbReference type="InterPro" id="IPR036390">
    <property type="entry name" value="WH_DNA-bd_sf"/>
</dbReference>
<dbReference type="AlphaFoldDB" id="A0A0K1JIZ6"/>
<organism evidence="2 3">
    <name type="scientific">Luteipulveratus mongoliensis</name>
    <dbReference type="NCBI Taxonomy" id="571913"/>
    <lineage>
        <taxon>Bacteria</taxon>
        <taxon>Bacillati</taxon>
        <taxon>Actinomycetota</taxon>
        <taxon>Actinomycetes</taxon>
        <taxon>Micrococcales</taxon>
        <taxon>Dermacoccaceae</taxon>
        <taxon>Luteipulveratus</taxon>
    </lineage>
</organism>
<name>A0A0K1JIZ6_9MICO</name>
<evidence type="ECO:0000313" key="2">
    <source>
        <dbReference type="EMBL" id="AKU16694.1"/>
    </source>
</evidence>
<dbReference type="InterPro" id="IPR005149">
    <property type="entry name" value="Tscrpt_reg_PadR_N"/>
</dbReference>
<dbReference type="InterPro" id="IPR036388">
    <property type="entry name" value="WH-like_DNA-bd_sf"/>
</dbReference>
<dbReference type="EMBL" id="CP011112">
    <property type="protein sequence ID" value="AKU16694.1"/>
    <property type="molecule type" value="Genomic_DNA"/>
</dbReference>
<dbReference type="SUPFAM" id="SSF46785">
    <property type="entry name" value="Winged helix' DNA-binding domain"/>
    <property type="match status" value="1"/>
</dbReference>